<dbReference type="AlphaFoldDB" id="A0A5D6V9Z8"/>
<keyword evidence="2" id="KW-1185">Reference proteome</keyword>
<sequence length="161" mass="18755">MPYDLPFSRVVEVDNESSLKLNKIIAAKLIAAFPEVYDMNLAGSSRYFLNLEVADLDEDFPDMHFRLWAEIEDISFDFAFWKDTIWIELGSYGNTYLRFIYLQKYAAFLTQQGFIIDVDSDSKAVTLDERIAWHLKEYKEWAGYVDHVRETLNNDPSSTIG</sequence>
<evidence type="ECO:0000313" key="2">
    <source>
        <dbReference type="Proteomes" id="UP000322791"/>
    </source>
</evidence>
<organism evidence="1 2">
    <name type="scientific">Hymenobacter lutimineralis</name>
    <dbReference type="NCBI Taxonomy" id="2606448"/>
    <lineage>
        <taxon>Bacteria</taxon>
        <taxon>Pseudomonadati</taxon>
        <taxon>Bacteroidota</taxon>
        <taxon>Cytophagia</taxon>
        <taxon>Cytophagales</taxon>
        <taxon>Hymenobacteraceae</taxon>
        <taxon>Hymenobacter</taxon>
    </lineage>
</organism>
<reference evidence="1 2" key="1">
    <citation type="submission" date="2019-08" db="EMBL/GenBank/DDBJ databases">
        <authorList>
            <person name="Seo M.-J."/>
        </authorList>
    </citation>
    <scope>NUCLEOTIDE SEQUENCE [LARGE SCALE GENOMIC DNA]</scope>
    <source>
        <strain evidence="1 2">KIGAM108</strain>
    </source>
</reference>
<comment type="caution">
    <text evidence="1">The sequence shown here is derived from an EMBL/GenBank/DDBJ whole genome shotgun (WGS) entry which is preliminary data.</text>
</comment>
<name>A0A5D6V9Z8_9BACT</name>
<gene>
    <name evidence="1" type="ORF">FY528_06440</name>
</gene>
<dbReference type="EMBL" id="VTHL01000004">
    <property type="protein sequence ID" value="TYZ11982.1"/>
    <property type="molecule type" value="Genomic_DNA"/>
</dbReference>
<accession>A0A5D6V9Z8</accession>
<protein>
    <submittedName>
        <fullName evidence="1">Uncharacterized protein</fullName>
    </submittedName>
</protein>
<evidence type="ECO:0000313" key="1">
    <source>
        <dbReference type="EMBL" id="TYZ11982.1"/>
    </source>
</evidence>
<proteinExistence type="predicted"/>
<dbReference type="RefSeq" id="WP_149070161.1">
    <property type="nucleotide sequence ID" value="NZ_VTHL01000004.1"/>
</dbReference>
<dbReference type="Proteomes" id="UP000322791">
    <property type="component" value="Unassembled WGS sequence"/>
</dbReference>